<accession>A0A1M6F8T6</accession>
<dbReference type="AlphaFoldDB" id="A0A1M6F8T6"/>
<sequence>MRTCDCRGIAVLDSELWKALARAITLALRVPGTKKLMSS</sequence>
<dbReference type="EMBL" id="FQZQ01000004">
    <property type="protein sequence ID" value="SHI94138.1"/>
    <property type="molecule type" value="Genomic_DNA"/>
</dbReference>
<protein>
    <submittedName>
        <fullName evidence="1">Uncharacterized protein</fullName>
    </submittedName>
</protein>
<evidence type="ECO:0000313" key="1">
    <source>
        <dbReference type="EMBL" id="SHI94138.1"/>
    </source>
</evidence>
<gene>
    <name evidence="1" type="ORF">SAMN05444000_1044</name>
</gene>
<proteinExistence type="predicted"/>
<keyword evidence="2" id="KW-1185">Reference proteome</keyword>
<evidence type="ECO:0000313" key="2">
    <source>
        <dbReference type="Proteomes" id="UP000183982"/>
    </source>
</evidence>
<dbReference type="Proteomes" id="UP000183982">
    <property type="component" value="Unassembled WGS sequence"/>
</dbReference>
<reference evidence="2" key="1">
    <citation type="submission" date="2016-11" db="EMBL/GenBank/DDBJ databases">
        <authorList>
            <person name="Varghese N."/>
            <person name="Submissions S."/>
        </authorList>
    </citation>
    <scope>NUCLEOTIDE SEQUENCE [LARGE SCALE GENOMIC DNA]</scope>
    <source>
        <strain evidence="2">DSM 100564</strain>
    </source>
</reference>
<dbReference type="STRING" id="1470563.SAMN05444000_1044"/>
<organism evidence="1 2">
    <name type="scientific">Shimia gijangensis</name>
    <dbReference type="NCBI Taxonomy" id="1470563"/>
    <lineage>
        <taxon>Bacteria</taxon>
        <taxon>Pseudomonadati</taxon>
        <taxon>Pseudomonadota</taxon>
        <taxon>Alphaproteobacteria</taxon>
        <taxon>Rhodobacterales</taxon>
        <taxon>Roseobacteraceae</taxon>
    </lineage>
</organism>
<name>A0A1M6F8T6_9RHOB</name>